<accession>A0A3E2TUW0</accession>
<evidence type="ECO:0000313" key="6">
    <source>
        <dbReference type="Proteomes" id="UP000260782"/>
    </source>
</evidence>
<keyword evidence="2" id="KW-0812">Transmembrane</keyword>
<dbReference type="EMBL" id="QVFB01000006">
    <property type="protein sequence ID" value="RGC20070.1"/>
    <property type="molecule type" value="Genomic_DNA"/>
</dbReference>
<feature type="transmembrane region" description="Helical" evidence="2">
    <location>
        <begin position="12"/>
        <end position="33"/>
    </location>
</feature>
<proteinExistence type="predicted"/>
<organism evidence="3 6">
    <name type="scientific">Faecalibacterium prausnitzii</name>
    <dbReference type="NCBI Taxonomy" id="853"/>
    <lineage>
        <taxon>Bacteria</taxon>
        <taxon>Bacillati</taxon>
        <taxon>Bacillota</taxon>
        <taxon>Clostridia</taxon>
        <taxon>Eubacteriales</taxon>
        <taxon>Oscillospiraceae</taxon>
        <taxon>Faecalibacterium</taxon>
    </lineage>
</organism>
<comment type="caution">
    <text evidence="3">The sequence shown here is derived from an EMBL/GenBank/DDBJ whole genome shotgun (WGS) entry which is preliminary data.</text>
</comment>
<name>A0A3E2TUW0_9FIRM</name>
<evidence type="ECO:0000256" key="2">
    <source>
        <dbReference type="SAM" id="Phobius"/>
    </source>
</evidence>
<evidence type="ECO:0000313" key="3">
    <source>
        <dbReference type="EMBL" id="RGB83618.1"/>
    </source>
</evidence>
<feature type="coiled-coil region" evidence="1">
    <location>
        <begin position="129"/>
        <end position="174"/>
    </location>
</feature>
<keyword evidence="2" id="KW-1133">Transmembrane helix</keyword>
<dbReference type="Proteomes" id="UP000260733">
    <property type="component" value="Unassembled WGS sequence"/>
</dbReference>
<gene>
    <name evidence="4" type="ORF">DW855_05310</name>
    <name evidence="3" type="ORF">DWZ25_11985</name>
</gene>
<dbReference type="AlphaFoldDB" id="A0A3E2TUW0"/>
<dbReference type="EMBL" id="QVES01000015">
    <property type="protein sequence ID" value="RGB83618.1"/>
    <property type="molecule type" value="Genomic_DNA"/>
</dbReference>
<evidence type="ECO:0000256" key="1">
    <source>
        <dbReference type="SAM" id="Coils"/>
    </source>
</evidence>
<sequence>MPFRPRKKSWRQAFFQVFLLSNFVIFENLFVLYDLGVCTQMADRELRRMHRAELIEIIYALKQSEDQLKAQNAALTAQLQDRQLRLESAGSIAQAALELNNVFAAAQAAADDYLHSVQASLADTNATAANTLSQARSEAKRILEQAQADADSLKAQAQQECDAMTAAAAQKRTQTEADCKAMVERAEQEVQQRWQAFDHKANELLDQYRSTDGLPSEET</sequence>
<keyword evidence="2" id="KW-0472">Membrane</keyword>
<dbReference type="Proteomes" id="UP000260782">
    <property type="component" value="Unassembled WGS sequence"/>
</dbReference>
<evidence type="ECO:0000313" key="4">
    <source>
        <dbReference type="EMBL" id="RGC20070.1"/>
    </source>
</evidence>
<evidence type="ECO:0000313" key="5">
    <source>
        <dbReference type="Proteomes" id="UP000260733"/>
    </source>
</evidence>
<keyword evidence="1" id="KW-0175">Coiled coil</keyword>
<reference evidence="5 6" key="1">
    <citation type="submission" date="2018-08" db="EMBL/GenBank/DDBJ databases">
        <title>A genome reference for cultivated species of the human gut microbiota.</title>
        <authorList>
            <person name="Zou Y."/>
            <person name="Xue W."/>
            <person name="Luo G."/>
        </authorList>
    </citation>
    <scope>NUCLEOTIDE SEQUENCE [LARGE SCALE GENOMIC DNA]</scope>
    <source>
        <strain evidence="3 6">AF31-14AC</strain>
        <strain evidence="4 5">AM37-13AC</strain>
    </source>
</reference>
<protein>
    <submittedName>
        <fullName evidence="3">Uncharacterized protein</fullName>
    </submittedName>
</protein>